<dbReference type="RefSeq" id="WP_217793337.1">
    <property type="nucleotide sequence ID" value="NZ_JAHSPG010000015.1"/>
</dbReference>
<reference evidence="2" key="1">
    <citation type="submission" date="2021-06" db="EMBL/GenBank/DDBJ databases">
        <authorList>
            <person name="Huq M.A."/>
        </authorList>
    </citation>
    <scope>NUCLEOTIDE SEQUENCE</scope>
    <source>
        <strain evidence="2">MAH-26</strain>
    </source>
</reference>
<gene>
    <name evidence="2" type="ORF">KTO63_19105</name>
</gene>
<dbReference type="Proteomes" id="UP000812270">
    <property type="component" value="Unassembled WGS sequence"/>
</dbReference>
<organism evidence="2 3">
    <name type="scientific">Pinibacter aurantiacus</name>
    <dbReference type="NCBI Taxonomy" id="2851599"/>
    <lineage>
        <taxon>Bacteria</taxon>
        <taxon>Pseudomonadati</taxon>
        <taxon>Bacteroidota</taxon>
        <taxon>Chitinophagia</taxon>
        <taxon>Chitinophagales</taxon>
        <taxon>Chitinophagaceae</taxon>
        <taxon>Pinibacter</taxon>
    </lineage>
</organism>
<dbReference type="EMBL" id="JAHSPG010000015">
    <property type="protein sequence ID" value="MBV4359285.1"/>
    <property type="molecule type" value="Genomic_DNA"/>
</dbReference>
<evidence type="ECO:0000313" key="2">
    <source>
        <dbReference type="EMBL" id="MBV4359285.1"/>
    </source>
</evidence>
<comment type="caution">
    <text evidence="2">The sequence shown here is derived from an EMBL/GenBank/DDBJ whole genome shotgun (WGS) entry which is preliminary data.</text>
</comment>
<accession>A0A9E2SEP7</accession>
<evidence type="ECO:0008006" key="4">
    <source>
        <dbReference type="Google" id="ProtNLM"/>
    </source>
</evidence>
<dbReference type="AlphaFoldDB" id="A0A9E2SEP7"/>
<evidence type="ECO:0000313" key="3">
    <source>
        <dbReference type="Proteomes" id="UP000812270"/>
    </source>
</evidence>
<feature type="signal peptide" evidence="1">
    <location>
        <begin position="1"/>
        <end position="25"/>
    </location>
</feature>
<feature type="chain" id="PRO_5039469168" description="DUF1579 domain-containing protein" evidence="1">
    <location>
        <begin position="26"/>
        <end position="177"/>
    </location>
</feature>
<name>A0A9E2SEP7_9BACT</name>
<keyword evidence="1" id="KW-0732">Signal</keyword>
<sequence>MRNKIILHAIIIALLSANVSLQTQAQNQAPAAFTNLMKLLGKWEGKATLMTGGQKHEFTYYVDFKKTADGSGLYMDEWFTDPQLGTLKGSNLVGYNSNDNKIHWFSVDNFGTAHDHLGVWKADNHFYMQANEIQQKKKFLEKIDLVFKDDNTLEFALVSFLDNKEIEKGSAVFHRTE</sequence>
<evidence type="ECO:0000256" key="1">
    <source>
        <dbReference type="SAM" id="SignalP"/>
    </source>
</evidence>
<keyword evidence="3" id="KW-1185">Reference proteome</keyword>
<protein>
    <recommendedName>
        <fullName evidence="4">DUF1579 domain-containing protein</fullName>
    </recommendedName>
</protein>
<proteinExistence type="predicted"/>